<dbReference type="PANTHER" id="PTHR35787:SF1">
    <property type="entry name" value="GLYCEROL UPTAKE OPERON ANTITERMINATOR REGULATORY PROTEIN"/>
    <property type="match status" value="1"/>
</dbReference>
<evidence type="ECO:0000313" key="2">
    <source>
        <dbReference type="Proteomes" id="UP000199428"/>
    </source>
</evidence>
<dbReference type="PIRSF" id="PIRSF016897">
    <property type="entry name" value="GlpP"/>
    <property type="match status" value="1"/>
</dbReference>
<protein>
    <submittedName>
        <fullName evidence="1">Glycerol uptake operon antiterminator</fullName>
    </submittedName>
</protein>
<accession>A0A1G5S5A3</accession>
<dbReference type="RefSeq" id="WP_090164288.1">
    <property type="nucleotide sequence ID" value="NZ_FMWK01000022.1"/>
</dbReference>
<dbReference type="InterPro" id="IPR006699">
    <property type="entry name" value="GlpP"/>
</dbReference>
<name>A0A1G5S5A3_PSEXY</name>
<proteinExistence type="predicted"/>
<dbReference type="Gene3D" id="3.20.20.70">
    <property type="entry name" value="Aldolase class I"/>
    <property type="match status" value="1"/>
</dbReference>
<reference evidence="1 2" key="1">
    <citation type="submission" date="2016-10" db="EMBL/GenBank/DDBJ databases">
        <authorList>
            <person name="de Groot N.N."/>
        </authorList>
    </citation>
    <scope>NUCLEOTIDE SEQUENCE [LARGE SCALE GENOMIC DNA]</scope>
    <source>
        <strain evidence="1 2">DSM 10317</strain>
    </source>
</reference>
<gene>
    <name evidence="1" type="ORF">SAMN02910350_02850</name>
</gene>
<dbReference type="PANTHER" id="PTHR35787">
    <property type="entry name" value="GLYCEROL UPTAKE OPERON ANTITERMINATOR REGULATORY PROTEIN"/>
    <property type="match status" value="1"/>
</dbReference>
<dbReference type="EMBL" id="FMWK01000022">
    <property type="protein sequence ID" value="SCZ81513.1"/>
    <property type="molecule type" value="Genomic_DNA"/>
</dbReference>
<dbReference type="Proteomes" id="UP000199428">
    <property type="component" value="Unassembled WGS sequence"/>
</dbReference>
<dbReference type="GO" id="GO:0006355">
    <property type="term" value="P:regulation of DNA-templated transcription"/>
    <property type="evidence" value="ECO:0007669"/>
    <property type="project" value="InterPro"/>
</dbReference>
<evidence type="ECO:0000313" key="1">
    <source>
        <dbReference type="EMBL" id="SCZ81513.1"/>
    </source>
</evidence>
<organism evidence="1 2">
    <name type="scientific">Pseudobutyrivibrio xylanivorans</name>
    <dbReference type="NCBI Taxonomy" id="185007"/>
    <lineage>
        <taxon>Bacteria</taxon>
        <taxon>Bacillati</taxon>
        <taxon>Bacillota</taxon>
        <taxon>Clostridia</taxon>
        <taxon>Lachnospirales</taxon>
        <taxon>Lachnospiraceae</taxon>
        <taxon>Pseudobutyrivibrio</taxon>
    </lineage>
</organism>
<dbReference type="GO" id="GO:0006071">
    <property type="term" value="P:glycerol metabolic process"/>
    <property type="evidence" value="ECO:0007669"/>
    <property type="project" value="InterPro"/>
</dbReference>
<dbReference type="Pfam" id="PF04309">
    <property type="entry name" value="G3P_antiterm"/>
    <property type="match status" value="1"/>
</dbReference>
<dbReference type="AlphaFoldDB" id="A0A1G5S5A3"/>
<sequence>MHRDFIEKLEANPVIAAIKDDKGLEKAIKTDCEIIFILYGDVCTIPGIVERIKSSGKIAMVHLDLIAGLNNTKEISVDFIKNNTHADGIITTKGNLIGRAKELGLYTVLRYFVIDSMALVNIEKQDRHGVSQPDVIEILPGIVLPKIIKRVNKASKVPVLAGDLIGDRDDVMNALNNGVLAVSTTNEEVWQL</sequence>
<dbReference type="SUPFAM" id="SSF110391">
    <property type="entry name" value="GlpP-like"/>
    <property type="match status" value="1"/>
</dbReference>
<dbReference type="InterPro" id="IPR013785">
    <property type="entry name" value="Aldolase_TIM"/>
</dbReference>